<keyword evidence="4 14" id="KW-0808">Transferase</keyword>
<keyword evidence="5 14" id="KW-0812">Transmembrane</keyword>
<dbReference type="InterPro" id="IPR002110">
    <property type="entry name" value="Ankyrin_rpt"/>
</dbReference>
<feature type="repeat" description="ANK" evidence="13">
    <location>
        <begin position="72"/>
        <end position="104"/>
    </location>
</feature>
<evidence type="ECO:0000256" key="8">
    <source>
        <dbReference type="ARBA" id="ARBA00023034"/>
    </source>
</evidence>
<evidence type="ECO:0000313" key="17">
    <source>
        <dbReference type="EMBL" id="JAC80450.1"/>
    </source>
</evidence>
<evidence type="ECO:0000256" key="4">
    <source>
        <dbReference type="ARBA" id="ARBA00022679"/>
    </source>
</evidence>
<keyword evidence="14 17" id="KW-0012">Acyltransferase</keyword>
<comment type="domain">
    <text evidence="14">The DHHC domain is required for palmitoyltransferase activity.</text>
</comment>
<feature type="transmembrane region" description="Helical" evidence="14">
    <location>
        <begin position="321"/>
        <end position="338"/>
    </location>
</feature>
<dbReference type="Gene3D" id="1.25.40.20">
    <property type="entry name" value="Ankyrin repeat-containing domain"/>
    <property type="match status" value="3"/>
</dbReference>
<evidence type="ECO:0000259" key="16">
    <source>
        <dbReference type="Pfam" id="PF01529"/>
    </source>
</evidence>
<feature type="repeat" description="ANK" evidence="13">
    <location>
        <begin position="205"/>
        <end position="230"/>
    </location>
</feature>
<evidence type="ECO:0000256" key="10">
    <source>
        <dbReference type="ARBA" id="ARBA00023136"/>
    </source>
</evidence>
<organism evidence="17">
    <name type="scientific">Tetraselmis sp. GSL018</name>
    <dbReference type="NCBI Taxonomy" id="582737"/>
    <lineage>
        <taxon>Eukaryota</taxon>
        <taxon>Viridiplantae</taxon>
        <taxon>Chlorophyta</taxon>
        <taxon>core chlorophytes</taxon>
        <taxon>Chlorodendrophyceae</taxon>
        <taxon>Chlorodendrales</taxon>
        <taxon>Chlorodendraceae</taxon>
        <taxon>Tetraselmis</taxon>
    </lineage>
</organism>
<feature type="transmembrane region" description="Helical" evidence="14">
    <location>
        <begin position="290"/>
        <end position="315"/>
    </location>
</feature>
<dbReference type="GO" id="GO:0019706">
    <property type="term" value="F:protein-cysteine S-palmitoyltransferase activity"/>
    <property type="evidence" value="ECO:0007669"/>
    <property type="project" value="UniProtKB-EC"/>
</dbReference>
<keyword evidence="6" id="KW-0677">Repeat</keyword>
<accession>A0A061SC46</accession>
<dbReference type="InterPro" id="IPR036770">
    <property type="entry name" value="Ankyrin_rpt-contain_sf"/>
</dbReference>
<evidence type="ECO:0000256" key="12">
    <source>
        <dbReference type="ARBA" id="ARBA00048048"/>
    </source>
</evidence>
<sequence length="575" mass="62905">MSEITEPPGGENCRCPMHTSGGEGASRCSPGSRQSDGIFIDSVYKACAYGDVDKLHQMVENKPSLVNEPDPQGYYCLQWGALNNRVAVCSYLIEKGADINAADSTGQTALHWSAVRGSLAAAETLLRASADVEKPDSRGYTVCHVASQYGQTSFLYHLALHWNADYEKADADGRTPLHWAAYKGYGDIIRLLIFMDVSIDRKDKEGCTPLHWAAIVGNGEAATLLLQGGAVELLDHRDVTGSTPAELATEKGHRFLGMHLKEWRDRASSSGLFGKKGPLAWAASTQLCPVIWAIVLGLLGMFVFGVIDAAALPPITALEGLWAHASIACACLGLFFLYKTTTADPGFLPKGSSGRSKRGNGSGSGEGRDHSALSNTYDDPALRAGNWQQLCVTCKIVRPLRAKHCAMSDRCVELFDHYCPWVGNCIGKGNRHYFFIFLLLETFAISASAAFAIIRVHTFVGKHDQLRLSGVYWALLFIIMDLFMLLSVSALTITQAVQIARNTTTNEMANWHRYKYLKKSNGSFHNPFDKGILQNCLEALLPEVFPPHPVVMADDKLDIETGQLLDKSQDHRSCD</sequence>
<dbReference type="SMART" id="SM00248">
    <property type="entry name" value="ANK"/>
    <property type="match status" value="5"/>
</dbReference>
<name>A0A061SC46_9CHLO</name>
<evidence type="ECO:0000256" key="3">
    <source>
        <dbReference type="ARBA" id="ARBA00008574"/>
    </source>
</evidence>
<keyword evidence="10 14" id="KW-0472">Membrane</keyword>
<comment type="similarity">
    <text evidence="3 14">Belongs to the DHHC palmitoyltransferase family.</text>
</comment>
<gene>
    <name evidence="17" type="ORF">TSPGSL018_10253</name>
</gene>
<evidence type="ECO:0000256" key="6">
    <source>
        <dbReference type="ARBA" id="ARBA00022737"/>
    </source>
</evidence>
<dbReference type="PROSITE" id="PS50297">
    <property type="entry name" value="ANK_REP_REGION"/>
    <property type="match status" value="3"/>
</dbReference>
<keyword evidence="9 13" id="KW-0040">ANK repeat</keyword>
<feature type="transmembrane region" description="Helical" evidence="14">
    <location>
        <begin position="433"/>
        <end position="458"/>
    </location>
</feature>
<protein>
    <recommendedName>
        <fullName evidence="14">S-acyltransferase</fullName>
        <ecNumber evidence="14">2.3.1.225</ecNumber>
    </recommendedName>
    <alternativeName>
        <fullName evidence="14">Palmitoyltransferase</fullName>
    </alternativeName>
</protein>
<proteinExistence type="inferred from homology"/>
<comment type="subcellular location">
    <subcellularLocation>
        <location evidence="1">Endomembrane system</location>
        <topology evidence="1">Multi-pass membrane protein</topology>
    </subcellularLocation>
    <subcellularLocation>
        <location evidence="2">Golgi apparatus membrane</location>
    </subcellularLocation>
</comment>
<dbReference type="AlphaFoldDB" id="A0A061SC46"/>
<comment type="catalytic activity">
    <reaction evidence="12 14">
        <text>L-cysteinyl-[protein] + hexadecanoyl-CoA = S-hexadecanoyl-L-cysteinyl-[protein] + CoA</text>
        <dbReference type="Rhea" id="RHEA:36683"/>
        <dbReference type="Rhea" id="RHEA-COMP:10131"/>
        <dbReference type="Rhea" id="RHEA-COMP:11032"/>
        <dbReference type="ChEBI" id="CHEBI:29950"/>
        <dbReference type="ChEBI" id="CHEBI:57287"/>
        <dbReference type="ChEBI" id="CHEBI:57379"/>
        <dbReference type="ChEBI" id="CHEBI:74151"/>
        <dbReference type="EC" id="2.3.1.225"/>
    </reaction>
</comment>
<feature type="domain" description="Palmitoyltransferase DHHC" evidence="16">
    <location>
        <begin position="388"/>
        <end position="511"/>
    </location>
</feature>
<dbReference type="PROSITE" id="PS50088">
    <property type="entry name" value="ANK_REPEAT"/>
    <property type="match status" value="4"/>
</dbReference>
<feature type="repeat" description="ANK" evidence="13">
    <location>
        <begin position="172"/>
        <end position="204"/>
    </location>
</feature>
<dbReference type="SUPFAM" id="SSF48403">
    <property type="entry name" value="Ankyrin repeat"/>
    <property type="match status" value="1"/>
</dbReference>
<dbReference type="FunFam" id="1.25.40.20:FF:000300">
    <property type="entry name" value="S-acyltransferase"/>
    <property type="match status" value="1"/>
</dbReference>
<evidence type="ECO:0000256" key="11">
    <source>
        <dbReference type="ARBA" id="ARBA00023288"/>
    </source>
</evidence>
<evidence type="ECO:0000256" key="13">
    <source>
        <dbReference type="PROSITE-ProRule" id="PRU00023"/>
    </source>
</evidence>
<reference evidence="17" key="1">
    <citation type="submission" date="2014-05" db="EMBL/GenBank/DDBJ databases">
        <title>The transcriptome of the halophilic microalga Tetraselmis sp. GSL018 isolated from the Great Salt Lake, Utah.</title>
        <authorList>
            <person name="Jinkerson R.E."/>
            <person name="D'Adamo S."/>
            <person name="Posewitz M.C."/>
        </authorList>
    </citation>
    <scope>NUCLEOTIDE SEQUENCE</scope>
    <source>
        <strain evidence="17">GSL018</strain>
    </source>
</reference>
<keyword evidence="11" id="KW-0449">Lipoprotein</keyword>
<feature type="transmembrane region" description="Helical" evidence="14">
    <location>
        <begin position="470"/>
        <end position="493"/>
    </location>
</feature>
<evidence type="ECO:0000256" key="7">
    <source>
        <dbReference type="ARBA" id="ARBA00022989"/>
    </source>
</evidence>
<evidence type="ECO:0000256" key="9">
    <source>
        <dbReference type="ARBA" id="ARBA00023043"/>
    </source>
</evidence>
<evidence type="ECO:0000256" key="2">
    <source>
        <dbReference type="ARBA" id="ARBA00004394"/>
    </source>
</evidence>
<dbReference type="Pfam" id="PF12796">
    <property type="entry name" value="Ank_2"/>
    <property type="match status" value="1"/>
</dbReference>
<dbReference type="EMBL" id="GBEZ01004795">
    <property type="protein sequence ID" value="JAC80450.1"/>
    <property type="molecule type" value="Transcribed_RNA"/>
</dbReference>
<keyword evidence="7 14" id="KW-1133">Transmembrane helix</keyword>
<evidence type="ECO:0000256" key="1">
    <source>
        <dbReference type="ARBA" id="ARBA00004127"/>
    </source>
</evidence>
<dbReference type="GO" id="GO:0000139">
    <property type="term" value="C:Golgi membrane"/>
    <property type="evidence" value="ECO:0007669"/>
    <property type="project" value="UniProtKB-SubCell"/>
</dbReference>
<evidence type="ECO:0000256" key="5">
    <source>
        <dbReference type="ARBA" id="ARBA00022692"/>
    </source>
</evidence>
<evidence type="ECO:0000256" key="14">
    <source>
        <dbReference type="RuleBase" id="RU079119"/>
    </source>
</evidence>
<dbReference type="PANTHER" id="PTHR24161:SF17">
    <property type="entry name" value="PALMITOYLTRANSFERASE"/>
    <property type="match status" value="1"/>
</dbReference>
<evidence type="ECO:0000256" key="15">
    <source>
        <dbReference type="SAM" id="MobiDB-lite"/>
    </source>
</evidence>
<dbReference type="Pfam" id="PF01529">
    <property type="entry name" value="DHHC"/>
    <property type="match status" value="1"/>
</dbReference>
<dbReference type="EC" id="2.3.1.225" evidence="14"/>
<dbReference type="PANTHER" id="PTHR24161">
    <property type="entry name" value="ANK_REP_REGION DOMAIN-CONTAINING PROTEIN-RELATED"/>
    <property type="match status" value="1"/>
</dbReference>
<feature type="repeat" description="ANK" evidence="13">
    <location>
        <begin position="105"/>
        <end position="137"/>
    </location>
</feature>
<dbReference type="InterPro" id="IPR001594">
    <property type="entry name" value="Palmitoyltrfase_DHHC"/>
</dbReference>
<feature type="region of interest" description="Disordered" evidence="15">
    <location>
        <begin position="349"/>
        <end position="371"/>
    </location>
</feature>
<dbReference type="PROSITE" id="PS50216">
    <property type="entry name" value="DHHC"/>
    <property type="match status" value="1"/>
</dbReference>
<dbReference type="Pfam" id="PF00023">
    <property type="entry name" value="Ank"/>
    <property type="match status" value="2"/>
</dbReference>
<keyword evidence="8" id="KW-0333">Golgi apparatus</keyword>